<protein>
    <recommendedName>
        <fullName evidence="5">Transmembrane protein</fullName>
    </recommendedName>
</protein>
<gene>
    <name evidence="3" type="ORF">EDD18DRAFT_1102048</name>
</gene>
<evidence type="ECO:0000313" key="3">
    <source>
        <dbReference type="EMBL" id="KAK0501098.1"/>
    </source>
</evidence>
<proteinExistence type="predicted"/>
<accession>A0AA39QGE1</accession>
<evidence type="ECO:0000256" key="1">
    <source>
        <dbReference type="SAM" id="MobiDB-lite"/>
    </source>
</evidence>
<sequence length="375" mass="40952">MVHTTCTLKSSVPPDGSQCVSPNSPDKEQSKCQGQQKSPRTCCHPFFLVILCLSLALAVYELKHMFGVACSGSWLASRLPFCPQPPLEPISSRITPPSVSDPVVLPEKTALGTSLIADTIERGRQELISAVYIIGPETSYLTRDGLRGRKMTSELVEQSMIVGGLVSNFTEQLKSTTDSLLILYRHTDPYAATGVGDMKAVAIKRDHIPPSLSDSARHCSNSLDGLIRSVMVVSANIHNIIQSAIDAAQLMYIEQEACSEACDRTSSPWPLISWGKAEQRSLQRRLVQTEQIIARQKSASLLFSSAHQSLSEVVGRLNSLKVKTDNLQLFNMAPVLQMKDHLIGLLDLRNEASIRKEGDRGRDVLGASAAQFLAN</sequence>
<feature type="region of interest" description="Disordered" evidence="1">
    <location>
        <begin position="1"/>
        <end position="34"/>
    </location>
</feature>
<evidence type="ECO:0000313" key="4">
    <source>
        <dbReference type="Proteomes" id="UP001175228"/>
    </source>
</evidence>
<keyword evidence="2" id="KW-0472">Membrane</keyword>
<evidence type="ECO:0000256" key="2">
    <source>
        <dbReference type="SAM" id="Phobius"/>
    </source>
</evidence>
<reference evidence="3" key="1">
    <citation type="submission" date="2023-06" db="EMBL/GenBank/DDBJ databases">
        <authorList>
            <consortium name="Lawrence Berkeley National Laboratory"/>
            <person name="Ahrendt S."/>
            <person name="Sahu N."/>
            <person name="Indic B."/>
            <person name="Wong-Bajracharya J."/>
            <person name="Merenyi Z."/>
            <person name="Ke H.-M."/>
            <person name="Monk M."/>
            <person name="Kocsube S."/>
            <person name="Drula E."/>
            <person name="Lipzen A."/>
            <person name="Balint B."/>
            <person name="Henrissat B."/>
            <person name="Andreopoulos B."/>
            <person name="Martin F.M."/>
            <person name="Harder C.B."/>
            <person name="Rigling D."/>
            <person name="Ford K.L."/>
            <person name="Foster G.D."/>
            <person name="Pangilinan J."/>
            <person name="Papanicolaou A."/>
            <person name="Barry K."/>
            <person name="LaButti K."/>
            <person name="Viragh M."/>
            <person name="Koriabine M."/>
            <person name="Yan M."/>
            <person name="Riley R."/>
            <person name="Champramary S."/>
            <person name="Plett K.L."/>
            <person name="Tsai I.J."/>
            <person name="Slot J."/>
            <person name="Sipos G."/>
            <person name="Plett J."/>
            <person name="Nagy L.G."/>
            <person name="Grigoriev I.V."/>
        </authorList>
    </citation>
    <scope>NUCLEOTIDE SEQUENCE</scope>
    <source>
        <strain evidence="3">HWK02</strain>
    </source>
</reference>
<dbReference type="AlphaFoldDB" id="A0AA39QGE1"/>
<keyword evidence="2" id="KW-0812">Transmembrane</keyword>
<evidence type="ECO:0008006" key="5">
    <source>
        <dbReference type="Google" id="ProtNLM"/>
    </source>
</evidence>
<feature type="transmembrane region" description="Helical" evidence="2">
    <location>
        <begin position="41"/>
        <end position="60"/>
    </location>
</feature>
<dbReference type="Proteomes" id="UP001175228">
    <property type="component" value="Unassembled WGS sequence"/>
</dbReference>
<organism evidence="3 4">
    <name type="scientific">Armillaria luteobubalina</name>
    <dbReference type="NCBI Taxonomy" id="153913"/>
    <lineage>
        <taxon>Eukaryota</taxon>
        <taxon>Fungi</taxon>
        <taxon>Dikarya</taxon>
        <taxon>Basidiomycota</taxon>
        <taxon>Agaricomycotina</taxon>
        <taxon>Agaricomycetes</taxon>
        <taxon>Agaricomycetidae</taxon>
        <taxon>Agaricales</taxon>
        <taxon>Marasmiineae</taxon>
        <taxon>Physalacriaceae</taxon>
        <taxon>Armillaria</taxon>
    </lineage>
</organism>
<feature type="compositionally biased region" description="Polar residues" evidence="1">
    <location>
        <begin position="1"/>
        <end position="10"/>
    </location>
</feature>
<comment type="caution">
    <text evidence="3">The sequence shown here is derived from an EMBL/GenBank/DDBJ whole genome shotgun (WGS) entry which is preliminary data.</text>
</comment>
<keyword evidence="2" id="KW-1133">Transmembrane helix</keyword>
<dbReference type="EMBL" id="JAUEPU010000007">
    <property type="protein sequence ID" value="KAK0501098.1"/>
    <property type="molecule type" value="Genomic_DNA"/>
</dbReference>
<keyword evidence="4" id="KW-1185">Reference proteome</keyword>
<name>A0AA39QGE1_9AGAR</name>